<dbReference type="Pfam" id="PF21203">
    <property type="entry name" value="ECM10"/>
    <property type="match status" value="1"/>
</dbReference>
<organism evidence="11 12">
    <name type="scientific">Calicophoron daubneyi</name>
    <name type="common">Rumen fluke</name>
    <name type="synonym">Paramphistomum daubneyi</name>
    <dbReference type="NCBI Taxonomy" id="300641"/>
    <lineage>
        <taxon>Eukaryota</taxon>
        <taxon>Metazoa</taxon>
        <taxon>Spiralia</taxon>
        <taxon>Lophotrochozoa</taxon>
        <taxon>Platyhelminthes</taxon>
        <taxon>Trematoda</taxon>
        <taxon>Digenea</taxon>
        <taxon>Plagiorchiida</taxon>
        <taxon>Pronocephalata</taxon>
        <taxon>Paramphistomoidea</taxon>
        <taxon>Paramphistomidae</taxon>
        <taxon>Calicophoron</taxon>
    </lineage>
</organism>
<dbReference type="AlphaFoldDB" id="A0AAV2T064"/>
<feature type="transmembrane region" description="Helical" evidence="9">
    <location>
        <begin position="193"/>
        <end position="210"/>
    </location>
</feature>
<dbReference type="CDD" id="cd22209">
    <property type="entry name" value="EMC10"/>
    <property type="match status" value="1"/>
</dbReference>
<evidence type="ECO:0000256" key="7">
    <source>
        <dbReference type="ARBA" id="ARBA00022989"/>
    </source>
</evidence>
<keyword evidence="8 9" id="KW-0472">Membrane</keyword>
<name>A0AAV2T064_CALDB</name>
<dbReference type="PANTHER" id="PTHR21397">
    <property type="entry name" value="CHROMATIN COMPLEXES SUBUNIT BAP18-RELATED"/>
    <property type="match status" value="1"/>
</dbReference>
<feature type="signal peptide" evidence="10">
    <location>
        <begin position="1"/>
        <end position="20"/>
    </location>
</feature>
<evidence type="ECO:0000256" key="3">
    <source>
        <dbReference type="ARBA" id="ARBA00020105"/>
    </source>
</evidence>
<protein>
    <recommendedName>
        <fullName evidence="3">ER membrane protein complex subunit 10</fullName>
    </recommendedName>
</protein>
<evidence type="ECO:0000313" key="11">
    <source>
        <dbReference type="EMBL" id="CAL5130116.1"/>
    </source>
</evidence>
<evidence type="ECO:0000256" key="2">
    <source>
        <dbReference type="ARBA" id="ARBA00007695"/>
    </source>
</evidence>
<dbReference type="Proteomes" id="UP001497525">
    <property type="component" value="Unassembled WGS sequence"/>
</dbReference>
<evidence type="ECO:0000256" key="5">
    <source>
        <dbReference type="ARBA" id="ARBA00022729"/>
    </source>
</evidence>
<evidence type="ECO:0000313" key="12">
    <source>
        <dbReference type="Proteomes" id="UP001497525"/>
    </source>
</evidence>
<comment type="similarity">
    <text evidence="2">Belongs to the EMC10 family.</text>
</comment>
<dbReference type="EMBL" id="CAXLJL010000057">
    <property type="protein sequence ID" value="CAL5130116.1"/>
    <property type="molecule type" value="Genomic_DNA"/>
</dbReference>
<keyword evidence="7 9" id="KW-1133">Transmembrane helix</keyword>
<dbReference type="PANTHER" id="PTHR21397:SF4">
    <property type="entry name" value="ER MEMBRANE PROTEIN COMPLEX SUBUNIT 10"/>
    <property type="match status" value="1"/>
</dbReference>
<comment type="caution">
    <text evidence="11">The sequence shown here is derived from an EMBL/GenBank/DDBJ whole genome shotgun (WGS) entry which is preliminary data.</text>
</comment>
<keyword evidence="4 9" id="KW-0812">Transmembrane</keyword>
<dbReference type="GO" id="GO:0005789">
    <property type="term" value="C:endoplasmic reticulum membrane"/>
    <property type="evidence" value="ECO:0007669"/>
    <property type="project" value="UniProtKB-SubCell"/>
</dbReference>
<evidence type="ECO:0000256" key="1">
    <source>
        <dbReference type="ARBA" id="ARBA00004115"/>
    </source>
</evidence>
<evidence type="ECO:0000256" key="9">
    <source>
        <dbReference type="SAM" id="Phobius"/>
    </source>
</evidence>
<comment type="subcellular location">
    <subcellularLocation>
        <location evidence="1">Endoplasmic reticulum membrane</location>
        <topology evidence="1">Single-pass type I membrane protein</topology>
    </subcellularLocation>
</comment>
<reference evidence="11" key="1">
    <citation type="submission" date="2024-06" db="EMBL/GenBank/DDBJ databases">
        <authorList>
            <person name="Liu X."/>
            <person name="Lenzi L."/>
            <person name="Haldenby T S."/>
            <person name="Uol C."/>
        </authorList>
    </citation>
    <scope>NUCLEOTIDE SEQUENCE</scope>
</reference>
<sequence length="225" mass="24535">MSLLSSTAFTLLVIPYLCFADSLSFPVEHSLDDGHTFKPIGSLSSRLSSGVMSVNLEDTRIGEKDFQLLLNLVGRSGLYHVRIRLSESDYLESAVMACLLVGSEMKAKFMVSVNEDGFPIALHISTPRFECASVSSLPTSPADLPRISLNLEVQKPNKGASPETIKYLLKLEKQREEMARAEQGDNRSFFAKYWTYIVPAVILFVVFSSIQDASNSGGGSGGGSQ</sequence>
<evidence type="ECO:0000256" key="4">
    <source>
        <dbReference type="ARBA" id="ARBA00022692"/>
    </source>
</evidence>
<gene>
    <name evidence="11" type="ORF">CDAUBV1_LOCUS1552</name>
</gene>
<evidence type="ECO:0000256" key="6">
    <source>
        <dbReference type="ARBA" id="ARBA00022824"/>
    </source>
</evidence>
<accession>A0AAV2T064</accession>
<evidence type="ECO:0000256" key="8">
    <source>
        <dbReference type="ARBA" id="ARBA00023136"/>
    </source>
</evidence>
<keyword evidence="5 10" id="KW-0732">Signal</keyword>
<evidence type="ECO:0000256" key="10">
    <source>
        <dbReference type="SAM" id="SignalP"/>
    </source>
</evidence>
<feature type="chain" id="PRO_5043629313" description="ER membrane protein complex subunit 10" evidence="10">
    <location>
        <begin position="21"/>
        <end position="225"/>
    </location>
</feature>
<keyword evidence="6" id="KW-0256">Endoplasmic reticulum</keyword>
<proteinExistence type="inferred from homology"/>